<dbReference type="InterPro" id="IPR011053">
    <property type="entry name" value="Single_hybrid_motif"/>
</dbReference>
<keyword evidence="5 8" id="KW-0012">Acyltransferase</keyword>
<feature type="domain" description="Lipoyl-binding" evidence="6">
    <location>
        <begin position="3"/>
        <end position="78"/>
    </location>
</feature>
<dbReference type="PROSITE" id="PS51826">
    <property type="entry name" value="PSBD"/>
    <property type="match status" value="1"/>
</dbReference>
<dbReference type="PANTHER" id="PTHR43178:SF5">
    <property type="entry name" value="LIPOAMIDE ACYLTRANSFERASE COMPONENT OF BRANCHED-CHAIN ALPHA-KETO ACID DEHYDROGENASE COMPLEX, MITOCHONDRIAL"/>
    <property type="match status" value="1"/>
</dbReference>
<organism evidence="8">
    <name type="scientific">bioreactor metagenome</name>
    <dbReference type="NCBI Taxonomy" id="1076179"/>
    <lineage>
        <taxon>unclassified sequences</taxon>
        <taxon>metagenomes</taxon>
        <taxon>ecological metagenomes</taxon>
    </lineage>
</organism>
<sequence length="425" mass="47695">MKTINIPLPKIGESTTEAKIVEWLKKPGDFIKRDELFAVIGTDKVDSEIFSEYEGTLKEILVKEGEEVSVGTPICSMEVDDFIEVSTVTLSSKRSEAVEVSNKDFSTPLHSAQNDKTQLVSRSDSYRNSELVSFLSPVVRKMAAENGLSLEDLQKINGTGENGRIRKQDVENFLKPRKQNTSTPFVEEQLQLKVELGEALEPLSKMRKLIAENMEKSWRSIPHVTTFMDVNVTKLVAYREENKEKFLQENAVKLTYTHLIMKAVIDAIKVYPTLNSWFNNEELLEKKNINLGFAAALPDGNLIVPNIKNAQNLSVIEIAQQVSEIGTRAKNGKLKPDDIQDTTFTVSNTGMFGSESGTPIISRPQVAVLALGNILRRAWIIEENGEEKILPQSVMTLSLSYDHRIIDGALASKFLTEIKKNMERY</sequence>
<dbReference type="InterPro" id="IPR050743">
    <property type="entry name" value="2-oxoacid_DH_E2_comp"/>
</dbReference>
<dbReference type="EMBL" id="VSSQ01000002">
    <property type="protein sequence ID" value="MPL56011.1"/>
    <property type="molecule type" value="Genomic_DNA"/>
</dbReference>
<dbReference type="GO" id="GO:0005737">
    <property type="term" value="C:cytoplasm"/>
    <property type="evidence" value="ECO:0007669"/>
    <property type="project" value="TreeGrafter"/>
</dbReference>
<dbReference type="Pfam" id="PF02817">
    <property type="entry name" value="E3_binding"/>
    <property type="match status" value="1"/>
</dbReference>
<gene>
    <name evidence="8" type="primary">pdhC_2</name>
    <name evidence="8" type="ORF">SDC9_01493</name>
</gene>
<keyword evidence="8" id="KW-0670">Pyruvate</keyword>
<protein>
    <submittedName>
        <fullName evidence="8">Dihydrolipoyllysine-residue acetyltransferase component of pyruvate dehydrogenase complex</fullName>
        <ecNumber evidence="8">2.3.1.12</ecNumber>
    </submittedName>
</protein>
<dbReference type="InterPro" id="IPR001078">
    <property type="entry name" value="2-oxoacid_DH_actylTfrase"/>
</dbReference>
<evidence type="ECO:0000259" key="7">
    <source>
        <dbReference type="PROSITE" id="PS51826"/>
    </source>
</evidence>
<dbReference type="GO" id="GO:0031405">
    <property type="term" value="F:lipoic acid binding"/>
    <property type="evidence" value="ECO:0007669"/>
    <property type="project" value="TreeGrafter"/>
</dbReference>
<dbReference type="SUPFAM" id="SSF51230">
    <property type="entry name" value="Single hybrid motif"/>
    <property type="match status" value="1"/>
</dbReference>
<evidence type="ECO:0000256" key="3">
    <source>
        <dbReference type="ARBA" id="ARBA00022679"/>
    </source>
</evidence>
<evidence type="ECO:0000256" key="4">
    <source>
        <dbReference type="ARBA" id="ARBA00022823"/>
    </source>
</evidence>
<evidence type="ECO:0000256" key="2">
    <source>
        <dbReference type="ARBA" id="ARBA00007317"/>
    </source>
</evidence>
<feature type="domain" description="Peripheral subunit-binding (PSBD)" evidence="7">
    <location>
        <begin position="134"/>
        <end position="174"/>
    </location>
</feature>
<dbReference type="CDD" id="cd06849">
    <property type="entry name" value="lipoyl_domain"/>
    <property type="match status" value="1"/>
</dbReference>
<dbReference type="AlphaFoldDB" id="A0A644SQK9"/>
<reference evidence="8" key="1">
    <citation type="submission" date="2019-08" db="EMBL/GenBank/DDBJ databases">
        <authorList>
            <person name="Kucharzyk K."/>
            <person name="Murdoch R.W."/>
            <person name="Higgins S."/>
            <person name="Loffler F."/>
        </authorList>
    </citation>
    <scope>NUCLEOTIDE SEQUENCE</scope>
</reference>
<dbReference type="Gene3D" id="4.10.320.10">
    <property type="entry name" value="E3-binding domain"/>
    <property type="match status" value="1"/>
</dbReference>
<dbReference type="SUPFAM" id="SSF47005">
    <property type="entry name" value="Peripheral subunit-binding domain of 2-oxo acid dehydrogenase complex"/>
    <property type="match status" value="1"/>
</dbReference>
<dbReference type="InterPro" id="IPR036625">
    <property type="entry name" value="E3-bd_dom_sf"/>
</dbReference>
<proteinExistence type="inferred from homology"/>
<evidence type="ECO:0000256" key="1">
    <source>
        <dbReference type="ARBA" id="ARBA00001938"/>
    </source>
</evidence>
<dbReference type="FunFam" id="3.30.559.10:FF:000007">
    <property type="entry name" value="Dihydrolipoamide acetyltransferase component of pyruvate dehydrogenase complex"/>
    <property type="match status" value="1"/>
</dbReference>
<dbReference type="Pfam" id="PF00364">
    <property type="entry name" value="Biotin_lipoyl"/>
    <property type="match status" value="1"/>
</dbReference>
<dbReference type="PANTHER" id="PTHR43178">
    <property type="entry name" value="DIHYDROLIPOAMIDE ACETYLTRANSFERASE COMPONENT OF PYRUVATE DEHYDROGENASE COMPLEX"/>
    <property type="match status" value="1"/>
</dbReference>
<comment type="caution">
    <text evidence="8">The sequence shown here is derived from an EMBL/GenBank/DDBJ whole genome shotgun (WGS) entry which is preliminary data.</text>
</comment>
<dbReference type="GO" id="GO:0004742">
    <property type="term" value="F:dihydrolipoyllysine-residue acetyltransferase activity"/>
    <property type="evidence" value="ECO:0007669"/>
    <property type="project" value="UniProtKB-EC"/>
</dbReference>
<accession>A0A644SQK9</accession>
<evidence type="ECO:0000313" key="8">
    <source>
        <dbReference type="EMBL" id="MPL56011.1"/>
    </source>
</evidence>
<dbReference type="Gene3D" id="2.40.50.100">
    <property type="match status" value="1"/>
</dbReference>
<keyword evidence="3 8" id="KW-0808">Transferase</keyword>
<dbReference type="Pfam" id="PF00198">
    <property type="entry name" value="2-oxoacid_dh"/>
    <property type="match status" value="1"/>
</dbReference>
<dbReference type="Gene3D" id="3.30.559.10">
    <property type="entry name" value="Chloramphenicol acetyltransferase-like domain"/>
    <property type="match status" value="1"/>
</dbReference>
<comment type="cofactor">
    <cofactor evidence="1">
        <name>(R)-lipoate</name>
        <dbReference type="ChEBI" id="CHEBI:83088"/>
    </cofactor>
</comment>
<dbReference type="InterPro" id="IPR004167">
    <property type="entry name" value="PSBD"/>
</dbReference>
<dbReference type="EC" id="2.3.1.12" evidence="8"/>
<name>A0A644SQK9_9ZZZZ</name>
<dbReference type="InterPro" id="IPR003016">
    <property type="entry name" value="2-oxoA_DH_lipoyl-BS"/>
</dbReference>
<dbReference type="SUPFAM" id="SSF52777">
    <property type="entry name" value="CoA-dependent acyltransferases"/>
    <property type="match status" value="1"/>
</dbReference>
<evidence type="ECO:0000256" key="5">
    <source>
        <dbReference type="ARBA" id="ARBA00023315"/>
    </source>
</evidence>
<dbReference type="InterPro" id="IPR023213">
    <property type="entry name" value="CAT-like_dom_sf"/>
</dbReference>
<keyword evidence="4" id="KW-0450">Lipoyl</keyword>
<dbReference type="InterPro" id="IPR000089">
    <property type="entry name" value="Biotin_lipoyl"/>
</dbReference>
<dbReference type="PROSITE" id="PS50968">
    <property type="entry name" value="BIOTINYL_LIPOYL"/>
    <property type="match status" value="1"/>
</dbReference>
<comment type="similarity">
    <text evidence="2">Belongs to the 2-oxoacid dehydrogenase family.</text>
</comment>
<dbReference type="PROSITE" id="PS00189">
    <property type="entry name" value="LIPOYL"/>
    <property type="match status" value="1"/>
</dbReference>
<evidence type="ECO:0000259" key="6">
    <source>
        <dbReference type="PROSITE" id="PS50968"/>
    </source>
</evidence>